<evidence type="ECO:0000256" key="1">
    <source>
        <dbReference type="ARBA" id="ARBA00004323"/>
    </source>
</evidence>
<dbReference type="eggNOG" id="COG0457">
    <property type="taxonomic scope" value="Bacteria"/>
</dbReference>
<proteinExistence type="predicted"/>
<dbReference type="PANTHER" id="PTHR12137">
    <property type="entry name" value="CARBOHYDRATE SULFOTRANSFERASE"/>
    <property type="match status" value="1"/>
</dbReference>
<dbReference type="Pfam" id="PF03567">
    <property type="entry name" value="Sulfotransfer_2"/>
    <property type="match status" value="1"/>
</dbReference>
<dbReference type="Gene3D" id="3.40.50.300">
    <property type="entry name" value="P-loop containing nucleotide triphosphate hydrolases"/>
    <property type="match status" value="1"/>
</dbReference>
<protein>
    <recommendedName>
        <fullName evidence="10">Sulfotransferase family protein</fullName>
    </recommendedName>
</protein>
<evidence type="ECO:0000256" key="5">
    <source>
        <dbReference type="ARBA" id="ARBA00023034"/>
    </source>
</evidence>
<comment type="subcellular location">
    <subcellularLocation>
        <location evidence="1">Golgi apparatus membrane</location>
        <topology evidence="1">Single-pass type II membrane protein</topology>
    </subcellularLocation>
</comment>
<dbReference type="OrthoDB" id="288532at2"/>
<dbReference type="GO" id="GO:0016051">
    <property type="term" value="P:carbohydrate biosynthetic process"/>
    <property type="evidence" value="ECO:0007669"/>
    <property type="project" value="InterPro"/>
</dbReference>
<organism evidence="8 9">
    <name type="scientific">Desulfonatronospira thiodismutans ASO3-1</name>
    <dbReference type="NCBI Taxonomy" id="555779"/>
    <lineage>
        <taxon>Bacteria</taxon>
        <taxon>Pseudomonadati</taxon>
        <taxon>Thermodesulfobacteriota</taxon>
        <taxon>Desulfovibrionia</taxon>
        <taxon>Desulfovibrionales</taxon>
        <taxon>Desulfonatronovibrionaceae</taxon>
        <taxon>Desulfonatronospira</taxon>
    </lineage>
</organism>
<dbReference type="AlphaFoldDB" id="D6STK6"/>
<evidence type="ECO:0000256" key="3">
    <source>
        <dbReference type="ARBA" id="ARBA00022692"/>
    </source>
</evidence>
<dbReference type="EMBL" id="ACJN02000003">
    <property type="protein sequence ID" value="EFI34022.1"/>
    <property type="molecule type" value="Genomic_DNA"/>
</dbReference>
<dbReference type="Proteomes" id="UP000005496">
    <property type="component" value="Unassembled WGS sequence"/>
</dbReference>
<evidence type="ECO:0000256" key="6">
    <source>
        <dbReference type="ARBA" id="ARBA00023136"/>
    </source>
</evidence>
<dbReference type="InterPro" id="IPR005331">
    <property type="entry name" value="Sulfotransferase"/>
</dbReference>
<comment type="caution">
    <text evidence="8">The sequence shown here is derived from an EMBL/GenBank/DDBJ whole genome shotgun (WGS) entry which is preliminary data.</text>
</comment>
<dbReference type="GO" id="GO:0008146">
    <property type="term" value="F:sulfotransferase activity"/>
    <property type="evidence" value="ECO:0007669"/>
    <property type="project" value="InterPro"/>
</dbReference>
<evidence type="ECO:0000313" key="9">
    <source>
        <dbReference type="Proteomes" id="UP000005496"/>
    </source>
</evidence>
<dbReference type="RefSeq" id="WP_008871371.1">
    <property type="nucleotide sequence ID" value="NZ_ACJN02000003.1"/>
</dbReference>
<reference evidence="8" key="1">
    <citation type="submission" date="2010-05" db="EMBL/GenBank/DDBJ databases">
        <title>The draft genome of Desulfonatronospira thiodismutans ASO3-1.</title>
        <authorList>
            <consortium name="US DOE Joint Genome Institute (JGI-PGF)"/>
            <person name="Lucas S."/>
            <person name="Copeland A."/>
            <person name="Lapidus A."/>
            <person name="Cheng J.-F."/>
            <person name="Bruce D."/>
            <person name="Goodwin L."/>
            <person name="Pitluck S."/>
            <person name="Chertkov O."/>
            <person name="Brettin T."/>
            <person name="Detter J.C."/>
            <person name="Han C."/>
            <person name="Land M.L."/>
            <person name="Hauser L."/>
            <person name="Kyrpides N."/>
            <person name="Mikhailova N."/>
            <person name="Muyzer G."/>
            <person name="Woyke T."/>
        </authorList>
    </citation>
    <scope>NUCLEOTIDE SEQUENCE [LARGE SCALE GENOMIC DNA]</scope>
    <source>
        <strain evidence="8">ASO3-1</strain>
    </source>
</reference>
<keyword evidence="9" id="KW-1185">Reference proteome</keyword>
<keyword evidence="7" id="KW-0325">Glycoprotein</keyword>
<dbReference type="GO" id="GO:0016020">
    <property type="term" value="C:membrane"/>
    <property type="evidence" value="ECO:0007669"/>
    <property type="project" value="InterPro"/>
</dbReference>
<dbReference type="SUPFAM" id="SSF52540">
    <property type="entry name" value="P-loop containing nucleoside triphosphate hydrolases"/>
    <property type="match status" value="1"/>
</dbReference>
<evidence type="ECO:0000313" key="8">
    <source>
        <dbReference type="EMBL" id="EFI34022.1"/>
    </source>
</evidence>
<accession>D6STK6</accession>
<keyword evidence="6" id="KW-0472">Membrane</keyword>
<keyword evidence="3" id="KW-0812">Transmembrane</keyword>
<evidence type="ECO:0000256" key="4">
    <source>
        <dbReference type="ARBA" id="ARBA00022989"/>
    </source>
</evidence>
<dbReference type="InterPro" id="IPR027417">
    <property type="entry name" value="P-loop_NTPase"/>
</dbReference>
<keyword evidence="4" id="KW-1133">Transmembrane helix</keyword>
<evidence type="ECO:0000256" key="2">
    <source>
        <dbReference type="ARBA" id="ARBA00022679"/>
    </source>
</evidence>
<gene>
    <name evidence="8" type="ORF">Dthio_PD1361</name>
</gene>
<name>D6STK6_9BACT</name>
<evidence type="ECO:0008006" key="10">
    <source>
        <dbReference type="Google" id="ProtNLM"/>
    </source>
</evidence>
<sequence>MIISYKHKYIFIHCRKTAGSSIKCFLNKYIGPKDIQIGSWHEVIHNQGSFNRRFIVDLLAPRLFFNISTWKNIKKGLCNKNIYKQLNSIHKKYYNLYHPSASDLAKFDESAWNNFFKFCFVRNPYEKAVSDYIWRVKAKNLDISFLDFLKHLESPNLYKDDHIVPTQIDNWPMYTINDKIAVDFIGKYENLYHDFEQICKIIGLPFYKSQFPRVKHYADYKYREYYGATEKRLVSKIYEKEIECFGYSF</sequence>
<dbReference type="PANTHER" id="PTHR12137:SF54">
    <property type="entry name" value="CARBOHYDRATE SULFOTRANSFERASE"/>
    <property type="match status" value="1"/>
</dbReference>
<keyword evidence="2" id="KW-0808">Transferase</keyword>
<dbReference type="InterPro" id="IPR018011">
    <property type="entry name" value="Carb_sulfotrans_8-10"/>
</dbReference>
<evidence type="ECO:0000256" key="7">
    <source>
        <dbReference type="ARBA" id="ARBA00023180"/>
    </source>
</evidence>
<keyword evidence="5" id="KW-0333">Golgi apparatus</keyword>